<keyword evidence="3" id="KW-1185">Reference proteome</keyword>
<proteinExistence type="predicted"/>
<comment type="caution">
    <text evidence="2">The sequence shown here is derived from an EMBL/GenBank/DDBJ whole genome shotgun (WGS) entry which is preliminary data.</text>
</comment>
<sequence>MFALEKALSFDILSKLFLISCTLCEVLDLWDIARALSMWPIYGPSMVTILVSLQMVSCFITLVNKILRGALRRQKTTNAPGERLRYI</sequence>
<keyword evidence="1" id="KW-0472">Membrane</keyword>
<feature type="transmembrane region" description="Helical" evidence="1">
    <location>
        <begin position="42"/>
        <end position="63"/>
    </location>
</feature>
<keyword evidence="1" id="KW-0812">Transmembrane</keyword>
<name>A0A8H7E0Q3_9EURO</name>
<evidence type="ECO:0000313" key="3">
    <source>
        <dbReference type="Proteomes" id="UP000606974"/>
    </source>
</evidence>
<protein>
    <submittedName>
        <fullName evidence="2">Uncharacterized protein</fullName>
    </submittedName>
</protein>
<accession>A0A8H7E0Q3</accession>
<reference evidence="2" key="1">
    <citation type="submission" date="2020-02" db="EMBL/GenBank/DDBJ databases">
        <authorList>
            <person name="Palmer J.M."/>
        </authorList>
    </citation>
    <scope>NUCLEOTIDE SEQUENCE</scope>
    <source>
        <strain evidence="2">EPUS1.4</strain>
        <tissue evidence="2">Thallus</tissue>
    </source>
</reference>
<evidence type="ECO:0000313" key="2">
    <source>
        <dbReference type="EMBL" id="KAF7502106.1"/>
    </source>
</evidence>
<dbReference type="AlphaFoldDB" id="A0A8H7E0Q3"/>
<keyword evidence="1" id="KW-1133">Transmembrane helix</keyword>
<dbReference type="EMBL" id="JAACFV010000340">
    <property type="protein sequence ID" value="KAF7502106.1"/>
    <property type="molecule type" value="Genomic_DNA"/>
</dbReference>
<evidence type="ECO:0000256" key="1">
    <source>
        <dbReference type="SAM" id="Phobius"/>
    </source>
</evidence>
<dbReference type="Proteomes" id="UP000606974">
    <property type="component" value="Unassembled WGS sequence"/>
</dbReference>
<gene>
    <name evidence="2" type="ORF">GJ744_007204</name>
</gene>
<organism evidence="2 3">
    <name type="scientific">Endocarpon pusillum</name>
    <dbReference type="NCBI Taxonomy" id="364733"/>
    <lineage>
        <taxon>Eukaryota</taxon>
        <taxon>Fungi</taxon>
        <taxon>Dikarya</taxon>
        <taxon>Ascomycota</taxon>
        <taxon>Pezizomycotina</taxon>
        <taxon>Eurotiomycetes</taxon>
        <taxon>Chaetothyriomycetidae</taxon>
        <taxon>Verrucariales</taxon>
        <taxon>Verrucariaceae</taxon>
        <taxon>Endocarpon</taxon>
    </lineage>
</organism>